<evidence type="ECO:0000313" key="2">
    <source>
        <dbReference type="Proteomes" id="UP000326857"/>
    </source>
</evidence>
<accession>A0A5E7XUX4</accession>
<sequence length="102" mass="11012">MLGAARFRLASNVSVTIFRAGTAKEMESIVVQSVSLFAGRLRRLVAEATRKGVVGGNCLRPPVRRNRGGRRGIVAPCVAEAVIRRERTGHDAGSDWIRNSPA</sequence>
<protein>
    <submittedName>
        <fullName evidence="1">Uncharacterized protein</fullName>
    </submittedName>
</protein>
<dbReference type="Proteomes" id="UP000326857">
    <property type="component" value="Unassembled WGS sequence"/>
</dbReference>
<organism evidence="1 2">
    <name type="scientific">Sphingomonas aurantiaca</name>
    <dbReference type="NCBI Taxonomy" id="185949"/>
    <lineage>
        <taxon>Bacteria</taxon>
        <taxon>Pseudomonadati</taxon>
        <taxon>Pseudomonadota</taxon>
        <taxon>Alphaproteobacteria</taxon>
        <taxon>Sphingomonadales</taxon>
        <taxon>Sphingomonadaceae</taxon>
        <taxon>Sphingomonas</taxon>
    </lineage>
</organism>
<evidence type="ECO:0000313" key="1">
    <source>
        <dbReference type="EMBL" id="VVS97919.1"/>
    </source>
</evidence>
<gene>
    <name evidence="1" type="ORF">SPHINGO391_210014</name>
</gene>
<dbReference type="EMBL" id="CABVLI010000014">
    <property type="protein sequence ID" value="VVS97919.1"/>
    <property type="molecule type" value="Genomic_DNA"/>
</dbReference>
<reference evidence="1 2" key="1">
    <citation type="submission" date="2019-09" db="EMBL/GenBank/DDBJ databases">
        <authorList>
            <person name="Dittami M. S."/>
        </authorList>
    </citation>
    <scope>NUCLEOTIDE SEQUENCE [LARGE SCALE GENOMIC DNA]</scope>
    <source>
        <strain evidence="1">SPHINGO391</strain>
    </source>
</reference>
<name>A0A5E7XUX4_9SPHN</name>
<proteinExistence type="predicted"/>
<dbReference type="AlphaFoldDB" id="A0A5E7XUX4"/>